<dbReference type="EMBL" id="SDRB02012142">
    <property type="protein sequence ID" value="THF98785.1"/>
    <property type="molecule type" value="Genomic_DNA"/>
</dbReference>
<dbReference type="Pfam" id="PF00646">
    <property type="entry name" value="F-box"/>
    <property type="match status" value="1"/>
</dbReference>
<evidence type="ECO:0000313" key="4">
    <source>
        <dbReference type="Proteomes" id="UP000306102"/>
    </source>
</evidence>
<gene>
    <name evidence="3" type="ORF">TEA_005033</name>
</gene>
<dbReference type="SUPFAM" id="SSF81383">
    <property type="entry name" value="F-box domain"/>
    <property type="match status" value="1"/>
</dbReference>
<evidence type="ECO:0000259" key="2">
    <source>
        <dbReference type="PROSITE" id="PS50181"/>
    </source>
</evidence>
<accession>A0A4S4DB59</accession>
<dbReference type="SMART" id="SM00256">
    <property type="entry name" value="FBOX"/>
    <property type="match status" value="1"/>
</dbReference>
<dbReference type="AlphaFoldDB" id="A0A4S4DB59"/>
<protein>
    <recommendedName>
        <fullName evidence="2">F-box domain-containing protein</fullName>
    </recommendedName>
</protein>
<feature type="region of interest" description="Disordered" evidence="1">
    <location>
        <begin position="1"/>
        <end position="34"/>
    </location>
</feature>
<dbReference type="InterPro" id="IPR036047">
    <property type="entry name" value="F-box-like_dom_sf"/>
</dbReference>
<name>A0A4S4DB59_CAMSN</name>
<keyword evidence="4" id="KW-1185">Reference proteome</keyword>
<comment type="caution">
    <text evidence="3">The sequence shown here is derived from an EMBL/GenBank/DDBJ whole genome shotgun (WGS) entry which is preliminary data.</text>
</comment>
<dbReference type="PROSITE" id="PS50181">
    <property type="entry name" value="FBOX"/>
    <property type="match status" value="1"/>
</dbReference>
<dbReference type="STRING" id="542762.A0A4S4DB59"/>
<dbReference type="InterPro" id="IPR001810">
    <property type="entry name" value="F-box_dom"/>
</dbReference>
<evidence type="ECO:0000256" key="1">
    <source>
        <dbReference type="SAM" id="MobiDB-lite"/>
    </source>
</evidence>
<reference evidence="3 4" key="1">
    <citation type="journal article" date="2018" name="Proc. Natl. Acad. Sci. U.S.A.">
        <title>Draft genome sequence of Camellia sinensis var. sinensis provides insights into the evolution of the tea genome and tea quality.</title>
        <authorList>
            <person name="Wei C."/>
            <person name="Yang H."/>
            <person name="Wang S."/>
            <person name="Zhao J."/>
            <person name="Liu C."/>
            <person name="Gao L."/>
            <person name="Xia E."/>
            <person name="Lu Y."/>
            <person name="Tai Y."/>
            <person name="She G."/>
            <person name="Sun J."/>
            <person name="Cao H."/>
            <person name="Tong W."/>
            <person name="Gao Q."/>
            <person name="Li Y."/>
            <person name="Deng W."/>
            <person name="Jiang X."/>
            <person name="Wang W."/>
            <person name="Chen Q."/>
            <person name="Zhang S."/>
            <person name="Li H."/>
            <person name="Wu J."/>
            <person name="Wang P."/>
            <person name="Li P."/>
            <person name="Shi C."/>
            <person name="Zheng F."/>
            <person name="Jian J."/>
            <person name="Huang B."/>
            <person name="Shan D."/>
            <person name="Shi M."/>
            <person name="Fang C."/>
            <person name="Yue Y."/>
            <person name="Li F."/>
            <person name="Li D."/>
            <person name="Wei S."/>
            <person name="Han B."/>
            <person name="Jiang C."/>
            <person name="Yin Y."/>
            <person name="Xia T."/>
            <person name="Zhang Z."/>
            <person name="Bennetzen J.L."/>
            <person name="Zhao S."/>
            <person name="Wan X."/>
        </authorList>
    </citation>
    <scope>NUCLEOTIDE SEQUENCE [LARGE SCALE GENOMIC DNA]</scope>
    <source>
        <strain evidence="4">cv. Shuchazao</strain>
        <tissue evidence="3">Leaf</tissue>
    </source>
</reference>
<feature type="domain" description="F-box" evidence="2">
    <location>
        <begin position="41"/>
        <end position="86"/>
    </location>
</feature>
<dbReference type="NCBIfam" id="TIGR01640">
    <property type="entry name" value="F_box_assoc_1"/>
    <property type="match status" value="1"/>
</dbReference>
<evidence type="ECO:0000313" key="3">
    <source>
        <dbReference type="EMBL" id="THF98785.1"/>
    </source>
</evidence>
<dbReference type="PANTHER" id="PTHR31672">
    <property type="entry name" value="BNACNNG10540D PROTEIN"/>
    <property type="match status" value="1"/>
</dbReference>
<proteinExistence type="predicted"/>
<feature type="compositionally biased region" description="Basic residues" evidence="1">
    <location>
        <begin position="1"/>
        <end position="13"/>
    </location>
</feature>
<dbReference type="InterPro" id="IPR013187">
    <property type="entry name" value="F-box-assoc_dom_typ3"/>
</dbReference>
<dbReference type="Pfam" id="PF08268">
    <property type="entry name" value="FBA_3"/>
    <property type="match status" value="1"/>
</dbReference>
<organism evidence="3 4">
    <name type="scientific">Camellia sinensis var. sinensis</name>
    <name type="common">China tea</name>
    <dbReference type="NCBI Taxonomy" id="542762"/>
    <lineage>
        <taxon>Eukaryota</taxon>
        <taxon>Viridiplantae</taxon>
        <taxon>Streptophyta</taxon>
        <taxon>Embryophyta</taxon>
        <taxon>Tracheophyta</taxon>
        <taxon>Spermatophyta</taxon>
        <taxon>Magnoliopsida</taxon>
        <taxon>eudicotyledons</taxon>
        <taxon>Gunneridae</taxon>
        <taxon>Pentapetalae</taxon>
        <taxon>asterids</taxon>
        <taxon>Ericales</taxon>
        <taxon>Theaceae</taxon>
        <taxon>Camellia</taxon>
    </lineage>
</organism>
<sequence>MDIKGCKKGRKHMTTNEERENDKEDEQQQQDHTTTAESVVSFGILELPIHLIYDILSRNSPKTILCCRCVCKTFLKILTDPYFAEIYLIKAPNVAASLILQDSSIPNGFVFVYMLDLEVTSSAASCSTHHHPSRPCQGLTVKNTKFQFYHGHVTLVGSCNGLLCLRRDSWSKPLYYICNPILGELMVLPQQSPSKPVYLKLENSGFGFCPKTKQYKVIRFMCLTSFDSTISKKAVAEIHTLGTESWRSIGDAPCPRMRGSFDSLLDGILHWITDSVTAFNLICSFDLETEQFRSIAAPTHFNADYVNKISCINVGVLGGYLCLCYVLGDAQFDVWVMKDYGVKESWTKEFTIDINFYCGLRVKDLHQPIKFLNNGDMLLITNSNSLVSYSPRKRTFREFKALGDPNLQAVAHIPSFISLKDLARGKNVKKVKRKSKERFVWTREFRLLECAP</sequence>
<dbReference type="InterPro" id="IPR017451">
    <property type="entry name" value="F-box-assoc_interact_dom"/>
</dbReference>
<dbReference type="Proteomes" id="UP000306102">
    <property type="component" value="Unassembled WGS sequence"/>
</dbReference>
<dbReference type="InterPro" id="IPR050796">
    <property type="entry name" value="SCF_F-box_component"/>
</dbReference>
<dbReference type="PANTHER" id="PTHR31672:SF13">
    <property type="entry name" value="F-BOX PROTEIN CPR30-LIKE"/>
    <property type="match status" value="1"/>
</dbReference>